<reference evidence="3" key="3">
    <citation type="submission" date="2024-02" db="EMBL/GenBank/DDBJ databases">
        <title>Comparative genomics of Cryptococcus and Kwoniella reveals pathogenesis evolution and contrasting modes of karyotype evolution via chromosome fusion or intercentromeric recombination.</title>
        <authorList>
            <person name="Coelho M.A."/>
            <person name="David-Palma M."/>
            <person name="Shea T."/>
            <person name="Bowers K."/>
            <person name="McGinley-Smith S."/>
            <person name="Mohammad A.W."/>
            <person name="Gnirke A."/>
            <person name="Yurkov A.M."/>
            <person name="Nowrousian M."/>
            <person name="Sun S."/>
            <person name="Cuomo C.A."/>
            <person name="Heitman J."/>
        </authorList>
    </citation>
    <scope>NUCLEOTIDE SEQUENCE</scope>
    <source>
        <strain evidence="3">CBS 10117</strain>
    </source>
</reference>
<keyword evidence="4" id="KW-1185">Reference proteome</keyword>
<dbReference type="EMBL" id="KI894029">
    <property type="protein sequence ID" value="OBR86803.1"/>
    <property type="molecule type" value="Genomic_DNA"/>
</dbReference>
<dbReference type="Proteomes" id="UP000078595">
    <property type="component" value="Chromosome 3"/>
</dbReference>
<accession>A0A1A6A9S6</accession>
<name>A0A1A6A9S6_9TREE</name>
<dbReference type="VEuPathDB" id="FungiDB:I303_02818"/>
<gene>
    <name evidence="2" type="ORF">I303_02818</name>
    <name evidence="3" type="ORF">I303_102803</name>
</gene>
<evidence type="ECO:0000313" key="3">
    <source>
        <dbReference type="EMBL" id="WWC60237.1"/>
    </source>
</evidence>
<feature type="compositionally biased region" description="Polar residues" evidence="1">
    <location>
        <begin position="81"/>
        <end position="94"/>
    </location>
</feature>
<dbReference type="RefSeq" id="XP_018264645.1">
    <property type="nucleotide sequence ID" value="XM_018406151.1"/>
</dbReference>
<dbReference type="GeneID" id="28966517"/>
<evidence type="ECO:0000313" key="2">
    <source>
        <dbReference type="EMBL" id="OBR86803.1"/>
    </source>
</evidence>
<dbReference type="KEGG" id="kdj:28966517"/>
<feature type="region of interest" description="Disordered" evidence="1">
    <location>
        <begin position="67"/>
        <end position="94"/>
    </location>
</feature>
<reference evidence="3" key="2">
    <citation type="submission" date="2013-07" db="EMBL/GenBank/DDBJ databases">
        <authorList>
            <consortium name="The Broad Institute Genome Sequencing Platform"/>
            <person name="Cuomo C."/>
            <person name="Litvintseva A."/>
            <person name="Chen Y."/>
            <person name="Heitman J."/>
            <person name="Sun S."/>
            <person name="Springer D."/>
            <person name="Dromer F."/>
            <person name="Young S.K."/>
            <person name="Zeng Q."/>
            <person name="Gargeya S."/>
            <person name="Fitzgerald M."/>
            <person name="Abouelleil A."/>
            <person name="Alvarado L."/>
            <person name="Berlin A.M."/>
            <person name="Chapman S.B."/>
            <person name="Dewar J."/>
            <person name="Goldberg J."/>
            <person name="Griggs A."/>
            <person name="Gujja S."/>
            <person name="Hansen M."/>
            <person name="Howarth C."/>
            <person name="Imamovic A."/>
            <person name="Larimer J."/>
            <person name="McCowan C."/>
            <person name="Murphy C."/>
            <person name="Pearson M."/>
            <person name="Priest M."/>
            <person name="Roberts A."/>
            <person name="Saif S."/>
            <person name="Shea T."/>
            <person name="Sykes S."/>
            <person name="Wortman J."/>
            <person name="Nusbaum C."/>
            <person name="Birren B."/>
        </authorList>
    </citation>
    <scope>NUCLEOTIDE SEQUENCE</scope>
    <source>
        <strain evidence="3">CBS 10117</strain>
    </source>
</reference>
<evidence type="ECO:0000313" key="4">
    <source>
        <dbReference type="Proteomes" id="UP000078595"/>
    </source>
</evidence>
<reference evidence="2" key="1">
    <citation type="submission" date="2013-07" db="EMBL/GenBank/DDBJ databases">
        <title>The Genome Sequence of Cryptococcus dejecticola CBS10117.</title>
        <authorList>
            <consortium name="The Broad Institute Genome Sequencing Platform"/>
            <person name="Cuomo C."/>
            <person name="Litvintseva A."/>
            <person name="Chen Y."/>
            <person name="Heitman J."/>
            <person name="Sun S."/>
            <person name="Springer D."/>
            <person name="Dromer F."/>
            <person name="Young S.K."/>
            <person name="Zeng Q."/>
            <person name="Gargeya S."/>
            <person name="Fitzgerald M."/>
            <person name="Abouelleil A."/>
            <person name="Alvarado L."/>
            <person name="Berlin A.M."/>
            <person name="Chapman S.B."/>
            <person name="Dewar J."/>
            <person name="Goldberg J."/>
            <person name="Griggs A."/>
            <person name="Gujja S."/>
            <person name="Hansen M."/>
            <person name="Howarth C."/>
            <person name="Imamovic A."/>
            <person name="Larimer J."/>
            <person name="McCowan C."/>
            <person name="Murphy C."/>
            <person name="Pearson M."/>
            <person name="Priest M."/>
            <person name="Roberts A."/>
            <person name="Saif S."/>
            <person name="Shea T."/>
            <person name="Sykes S."/>
            <person name="Wortman J."/>
            <person name="Nusbaum C."/>
            <person name="Birren B."/>
        </authorList>
    </citation>
    <scope>NUCLEOTIDE SEQUENCE [LARGE SCALE GENOMIC DNA]</scope>
    <source>
        <strain evidence="2">CBS 10117</strain>
    </source>
</reference>
<sequence length="94" mass="10651">MSNDNLSIVWGWETVEQFIFDGEQVKEEDITSTLGDQKWTKDYFAGSTTSGYITTWKYTPTEVVDSTDRFDHNPELDKVQSVDSTDDQSGGSQN</sequence>
<protein>
    <submittedName>
        <fullName evidence="2">Uncharacterized protein</fullName>
    </submittedName>
</protein>
<dbReference type="AlphaFoldDB" id="A0A1A6A9S6"/>
<proteinExistence type="predicted"/>
<evidence type="ECO:0000256" key="1">
    <source>
        <dbReference type="SAM" id="MobiDB-lite"/>
    </source>
</evidence>
<feature type="compositionally biased region" description="Basic and acidic residues" evidence="1">
    <location>
        <begin position="67"/>
        <end position="80"/>
    </location>
</feature>
<dbReference type="EMBL" id="CP144532">
    <property type="protein sequence ID" value="WWC60237.1"/>
    <property type="molecule type" value="Genomic_DNA"/>
</dbReference>
<organism evidence="2">
    <name type="scientific">Kwoniella dejecticola CBS 10117</name>
    <dbReference type="NCBI Taxonomy" id="1296121"/>
    <lineage>
        <taxon>Eukaryota</taxon>
        <taxon>Fungi</taxon>
        <taxon>Dikarya</taxon>
        <taxon>Basidiomycota</taxon>
        <taxon>Agaricomycotina</taxon>
        <taxon>Tremellomycetes</taxon>
        <taxon>Tremellales</taxon>
        <taxon>Cryptococcaceae</taxon>
        <taxon>Kwoniella</taxon>
    </lineage>
</organism>